<keyword evidence="3 9" id="KW-1003">Cell membrane</keyword>
<name>A0ABW9F4R9_9FIRM</name>
<evidence type="ECO:0000313" key="11">
    <source>
        <dbReference type="EMBL" id="MFM1524088.1"/>
    </source>
</evidence>
<keyword evidence="7 9" id="KW-0472">Membrane</keyword>
<keyword evidence="12" id="KW-1185">Reference proteome</keyword>
<dbReference type="Proteomes" id="UP001629536">
    <property type="component" value="Unassembled WGS sequence"/>
</dbReference>
<keyword evidence="5 9" id="KW-0547">Nucleotide-binding</keyword>
<dbReference type="PANTHER" id="PTHR24220:SF470">
    <property type="entry name" value="CELL DIVISION ATP-BINDING PROTEIN FTSE"/>
    <property type="match status" value="1"/>
</dbReference>
<dbReference type="SMART" id="SM00382">
    <property type="entry name" value="AAA"/>
    <property type="match status" value="1"/>
</dbReference>
<evidence type="ECO:0000256" key="6">
    <source>
        <dbReference type="ARBA" id="ARBA00022840"/>
    </source>
</evidence>
<dbReference type="Pfam" id="PF00005">
    <property type="entry name" value="ABC_tran"/>
    <property type="match status" value="1"/>
</dbReference>
<sequence length="227" mass="25615">MIKFENVNKKYSDKIVAINNVSFEIQNGEFVFITGASGAGKSTITRLLLKEIDPDSGRLYLMGDDITKVSRRMIPKVRTTIGVVFQDFRLLPNRTVYENIEFVLDVKGLSRKSKREKIDEVLDIVHLKHRKKSYPNELSGGEKQRLSIARALSIEPKIILADEPTGNLDPNTAWEIMDCFEDVNKKGTTVIINTHSKEIVDKMQKRVISLSNGSIVRDSVGGYDESI</sequence>
<evidence type="ECO:0000313" key="12">
    <source>
        <dbReference type="Proteomes" id="UP001629536"/>
    </source>
</evidence>
<keyword evidence="8 9" id="KW-0131">Cell cycle</keyword>
<dbReference type="InterPro" id="IPR003439">
    <property type="entry name" value="ABC_transporter-like_ATP-bd"/>
</dbReference>
<comment type="caution">
    <text evidence="11">The sequence shown here is derived from an EMBL/GenBank/DDBJ whole genome shotgun (WGS) entry which is preliminary data.</text>
</comment>
<protein>
    <recommendedName>
        <fullName evidence="2 9">Cell division ATP-binding protein FtsE</fullName>
    </recommendedName>
</protein>
<dbReference type="InterPro" id="IPR003593">
    <property type="entry name" value="AAA+_ATPase"/>
</dbReference>
<reference evidence="11 12" key="1">
    <citation type="journal article" date="2024" name="Front. Microbiol.">
        <title>Pangenomic and biochemical analyses of Helcococcus ovis reveal widespread tetracycline resistance and a novel bacterial species, Helcococcus bovis.</title>
        <authorList>
            <person name="Cunha F."/>
            <person name="Zhai Y."/>
            <person name="Casaro S."/>
            <person name="Jones K.L."/>
            <person name="Hernandez M."/>
            <person name="Bisinotto R.S."/>
            <person name="Kariyawasam S."/>
            <person name="Brown M.B."/>
            <person name="Phillips A."/>
            <person name="Jeong K.C."/>
            <person name="Galvao K.N."/>
        </authorList>
    </citation>
    <scope>NUCLEOTIDE SEQUENCE [LARGE SCALE GENOMIC DNA]</scope>
    <source>
        <strain evidence="11 12">KG197</strain>
    </source>
</reference>
<comment type="subcellular location">
    <subcellularLocation>
        <location evidence="9">Cell membrane</location>
        <topology evidence="9">Peripheral membrane protein</topology>
        <orientation evidence="9">Cytoplasmic side</orientation>
    </subcellularLocation>
</comment>
<feature type="domain" description="ABC transporter" evidence="10">
    <location>
        <begin position="2"/>
        <end position="227"/>
    </location>
</feature>
<gene>
    <name evidence="9 11" type="primary">ftsE</name>
    <name evidence="11" type="ORF">ABGF40_00190</name>
</gene>
<comment type="subunit">
    <text evidence="9">Homodimer. Forms a membrane-associated complex with FtsX.</text>
</comment>
<accession>A0ABW9F4R9</accession>
<dbReference type="PANTHER" id="PTHR24220">
    <property type="entry name" value="IMPORT ATP-BINDING PROTEIN"/>
    <property type="match status" value="1"/>
</dbReference>
<evidence type="ECO:0000256" key="3">
    <source>
        <dbReference type="ARBA" id="ARBA00022475"/>
    </source>
</evidence>
<dbReference type="RefSeq" id="WP_408104890.1">
    <property type="nucleotide sequence ID" value="NZ_JBFNFH010000001.1"/>
</dbReference>
<dbReference type="InterPro" id="IPR015854">
    <property type="entry name" value="ABC_transpr_LolD-like"/>
</dbReference>
<evidence type="ECO:0000256" key="1">
    <source>
        <dbReference type="ARBA" id="ARBA00005417"/>
    </source>
</evidence>
<keyword evidence="6 9" id="KW-0067">ATP-binding</keyword>
<dbReference type="EMBL" id="JBFNFH010000001">
    <property type="protein sequence ID" value="MFM1524088.1"/>
    <property type="molecule type" value="Genomic_DNA"/>
</dbReference>
<evidence type="ECO:0000256" key="5">
    <source>
        <dbReference type="ARBA" id="ARBA00022741"/>
    </source>
</evidence>
<evidence type="ECO:0000256" key="9">
    <source>
        <dbReference type="RuleBase" id="RU365094"/>
    </source>
</evidence>
<dbReference type="NCBIfam" id="TIGR02673">
    <property type="entry name" value="FtsE"/>
    <property type="match status" value="1"/>
</dbReference>
<evidence type="ECO:0000256" key="2">
    <source>
        <dbReference type="ARBA" id="ARBA00020019"/>
    </source>
</evidence>
<dbReference type="PROSITE" id="PS00211">
    <property type="entry name" value="ABC_TRANSPORTER_1"/>
    <property type="match status" value="1"/>
</dbReference>
<dbReference type="InterPro" id="IPR017871">
    <property type="entry name" value="ABC_transporter-like_CS"/>
</dbReference>
<evidence type="ECO:0000256" key="8">
    <source>
        <dbReference type="ARBA" id="ARBA00023306"/>
    </source>
</evidence>
<dbReference type="InterPro" id="IPR027417">
    <property type="entry name" value="P-loop_NTPase"/>
</dbReference>
<dbReference type="GO" id="GO:0005524">
    <property type="term" value="F:ATP binding"/>
    <property type="evidence" value="ECO:0007669"/>
    <property type="project" value="UniProtKB-KW"/>
</dbReference>
<comment type="similarity">
    <text evidence="1 9">Belongs to the ABC transporter superfamily.</text>
</comment>
<evidence type="ECO:0000256" key="4">
    <source>
        <dbReference type="ARBA" id="ARBA00022618"/>
    </source>
</evidence>
<evidence type="ECO:0000256" key="7">
    <source>
        <dbReference type="ARBA" id="ARBA00023136"/>
    </source>
</evidence>
<evidence type="ECO:0000259" key="10">
    <source>
        <dbReference type="PROSITE" id="PS50893"/>
    </source>
</evidence>
<proteinExistence type="inferred from homology"/>
<dbReference type="GO" id="GO:0051301">
    <property type="term" value="P:cell division"/>
    <property type="evidence" value="ECO:0007669"/>
    <property type="project" value="UniProtKB-KW"/>
</dbReference>
<keyword evidence="4 9" id="KW-0132">Cell division</keyword>
<comment type="function">
    <text evidence="9">Part of the ABC transporter FtsEX involved in cellular division.</text>
</comment>
<dbReference type="Gene3D" id="3.40.50.300">
    <property type="entry name" value="P-loop containing nucleotide triphosphate hydrolases"/>
    <property type="match status" value="1"/>
</dbReference>
<organism evidence="11 12">
    <name type="scientific">Helcococcus bovis</name>
    <dbReference type="NCBI Taxonomy" id="3153252"/>
    <lineage>
        <taxon>Bacteria</taxon>
        <taxon>Bacillati</taxon>
        <taxon>Bacillota</taxon>
        <taxon>Tissierellia</taxon>
        <taxon>Tissierellales</taxon>
        <taxon>Peptoniphilaceae</taxon>
        <taxon>Helcococcus</taxon>
    </lineage>
</organism>
<dbReference type="SUPFAM" id="SSF52540">
    <property type="entry name" value="P-loop containing nucleoside triphosphate hydrolases"/>
    <property type="match status" value="1"/>
</dbReference>
<dbReference type="PROSITE" id="PS50893">
    <property type="entry name" value="ABC_TRANSPORTER_2"/>
    <property type="match status" value="1"/>
</dbReference>
<dbReference type="InterPro" id="IPR005286">
    <property type="entry name" value="Cell_div_FtsE"/>
</dbReference>